<accession>A0A9X3NNK4</accession>
<gene>
    <name evidence="1" type="ORF">LG943_22415</name>
</gene>
<dbReference type="PANTHER" id="PTHR34613:SF1">
    <property type="entry name" value="SLL6017 PROTEIN"/>
    <property type="match status" value="1"/>
</dbReference>
<dbReference type="PANTHER" id="PTHR34613">
    <property type="entry name" value="SLL0800 PROTEIN"/>
    <property type="match status" value="1"/>
</dbReference>
<protein>
    <submittedName>
        <fullName evidence="1">Uncharacterized protein</fullName>
    </submittedName>
</protein>
<dbReference type="Proteomes" id="UP001140076">
    <property type="component" value="Unassembled WGS sequence"/>
</dbReference>
<name>A0A9X3NNK4_9ACTN</name>
<comment type="caution">
    <text evidence="1">The sequence shown here is derived from an EMBL/GenBank/DDBJ whole genome shotgun (WGS) entry which is preliminary data.</text>
</comment>
<sequence>MPTNEHEAPIEFVRNRPELAVRLLQDVLGVSVPEHDATELASENCTDLQPKEYRADVVVSLKRNETPVLAIVVEVQLRRDATKHFSWPVYLTTVRARLRCPTVLLVLCPTDATTASWAARPVDLGHPGLTLTPIVLRPDQTPVIVDKDAAIAAPELAVLSAAAHGGENEKTLLACAHALRELTDEGLFALYYGFVVNALTGSASHAWEALVNSPSYTFKSEFANKFLAQGKAESLFSVLDARGLEVSDTVRERITTCHDPDQLDVWVRRAATVDSAEDLFT</sequence>
<keyword evidence="2" id="KW-1185">Reference proteome</keyword>
<evidence type="ECO:0000313" key="1">
    <source>
        <dbReference type="EMBL" id="MDA0567049.1"/>
    </source>
</evidence>
<dbReference type="EMBL" id="JAJAQC010000048">
    <property type="protein sequence ID" value="MDA0567049.1"/>
    <property type="molecule type" value="Genomic_DNA"/>
</dbReference>
<reference evidence="1" key="1">
    <citation type="submission" date="2021-10" db="EMBL/GenBank/DDBJ databases">
        <title>Streptomonospora sp. nov., isolated from mangrove soil.</title>
        <authorList>
            <person name="Chen X."/>
            <person name="Ge X."/>
            <person name="Liu W."/>
        </authorList>
    </citation>
    <scope>NUCLEOTIDE SEQUENCE</scope>
    <source>
        <strain evidence="1">S1-112</strain>
    </source>
</reference>
<organism evidence="1 2">
    <name type="scientific">Streptomonospora mangrovi</name>
    <dbReference type="NCBI Taxonomy" id="2883123"/>
    <lineage>
        <taxon>Bacteria</taxon>
        <taxon>Bacillati</taxon>
        <taxon>Actinomycetota</taxon>
        <taxon>Actinomycetes</taxon>
        <taxon>Streptosporangiales</taxon>
        <taxon>Nocardiopsidaceae</taxon>
        <taxon>Streptomonospora</taxon>
    </lineage>
</organism>
<dbReference type="AlphaFoldDB" id="A0A9X3NNK4"/>
<evidence type="ECO:0000313" key="2">
    <source>
        <dbReference type="Proteomes" id="UP001140076"/>
    </source>
</evidence>
<dbReference type="RefSeq" id="WP_270074301.1">
    <property type="nucleotide sequence ID" value="NZ_JAJAQC010000048.1"/>
</dbReference>
<proteinExistence type="predicted"/>